<dbReference type="InterPro" id="IPR019734">
    <property type="entry name" value="TPR_rpt"/>
</dbReference>
<dbReference type="RefSeq" id="WP_152899000.1">
    <property type="nucleotide sequence ID" value="NZ_WHUV01000004.1"/>
</dbReference>
<dbReference type="Proteomes" id="UP000486534">
    <property type="component" value="Unassembled WGS sequence"/>
</dbReference>
<dbReference type="EMBL" id="WHUV01000004">
    <property type="protein sequence ID" value="MQA56145.1"/>
    <property type="molecule type" value="Genomic_DNA"/>
</dbReference>
<evidence type="ECO:0000313" key="3">
    <source>
        <dbReference type="EMBL" id="MQA56145.1"/>
    </source>
</evidence>
<evidence type="ECO:0000313" key="4">
    <source>
        <dbReference type="Proteomes" id="UP000486534"/>
    </source>
</evidence>
<dbReference type="Gene3D" id="1.25.40.10">
    <property type="entry name" value="Tetratricopeptide repeat domain"/>
    <property type="match status" value="1"/>
</dbReference>
<name>A0A7X1U6G8_9PSED</name>
<feature type="chain" id="PRO_5030619104" evidence="2">
    <location>
        <begin position="22"/>
        <end position="387"/>
    </location>
</feature>
<protein>
    <submittedName>
        <fullName evidence="3">Tetratricopeptide repeat protein</fullName>
    </submittedName>
</protein>
<dbReference type="AlphaFoldDB" id="A0A7X1U6G8"/>
<dbReference type="Pfam" id="PF13181">
    <property type="entry name" value="TPR_8"/>
    <property type="match status" value="1"/>
</dbReference>
<dbReference type="InterPro" id="IPR011990">
    <property type="entry name" value="TPR-like_helical_dom_sf"/>
</dbReference>
<feature type="signal peptide" evidence="2">
    <location>
        <begin position="1"/>
        <end position="21"/>
    </location>
</feature>
<evidence type="ECO:0000256" key="2">
    <source>
        <dbReference type="SAM" id="SignalP"/>
    </source>
</evidence>
<sequence length="387" mass="42091">MACMRLLAVLWLGMVISVVHAQPLSIQVLDAVAKGSPVAEAQVQLQRGTNLVAGATDAQGRAVLDVPGDAGGLLIRQPGYADLRTQCPCQGLVYALSPVMDKPSSLRVVLTWDAPGEDLDARLIYSRKALSFVASQGPGARLERTSDDHQGAETITIDELLPGEAYLYAVHDFTHGNHPESLHLGRSRAQVFVYRGASLIRSYRVPEQRQGNLWAVFRLNADGQMEDIDRVAQTSSEPNGTYSDLNSLLEQMRTSDQQVPADMGPAEAKALNRKGEEAYRKGDFGGAGIYYREAIEMAPGFAQAYSNLALSQRKNSRPDEAIRADRQAIALASGPAAATIRASAYYDMGRVFEGAGQLAMALENYRKAREQKASPVYDQAIERLQKP</sequence>
<feature type="repeat" description="TPR" evidence="1">
    <location>
        <begin position="342"/>
        <end position="375"/>
    </location>
</feature>
<organism evidence="3 4">
    <name type="scientific">Pseudomonas piscis</name>
    <dbReference type="NCBI Taxonomy" id="2614538"/>
    <lineage>
        <taxon>Bacteria</taxon>
        <taxon>Pseudomonadati</taxon>
        <taxon>Pseudomonadota</taxon>
        <taxon>Gammaproteobacteria</taxon>
        <taxon>Pseudomonadales</taxon>
        <taxon>Pseudomonadaceae</taxon>
        <taxon>Pseudomonas</taxon>
    </lineage>
</organism>
<dbReference type="SUPFAM" id="SSF48452">
    <property type="entry name" value="TPR-like"/>
    <property type="match status" value="1"/>
</dbReference>
<dbReference type="SMART" id="SM00028">
    <property type="entry name" value="TPR"/>
    <property type="match status" value="3"/>
</dbReference>
<evidence type="ECO:0000256" key="1">
    <source>
        <dbReference type="PROSITE-ProRule" id="PRU00339"/>
    </source>
</evidence>
<proteinExistence type="predicted"/>
<gene>
    <name evidence="3" type="ORF">GDH07_22745</name>
</gene>
<comment type="caution">
    <text evidence="3">The sequence shown here is derived from an EMBL/GenBank/DDBJ whole genome shotgun (WGS) entry which is preliminary data.</text>
</comment>
<dbReference type="Pfam" id="PF13424">
    <property type="entry name" value="TPR_12"/>
    <property type="match status" value="1"/>
</dbReference>
<dbReference type="PROSITE" id="PS50005">
    <property type="entry name" value="TPR"/>
    <property type="match status" value="1"/>
</dbReference>
<keyword evidence="2" id="KW-0732">Signal</keyword>
<reference evidence="3 4" key="1">
    <citation type="submission" date="2019-10" db="EMBL/GenBank/DDBJ databases">
        <title>Pseudomonas dajingensis sp. nov., isolated from the profound head ulcers of farmed Murray cod (Maccullochella peelii peelii).</title>
        <authorList>
            <person name="Liu Y."/>
        </authorList>
    </citation>
    <scope>NUCLEOTIDE SEQUENCE [LARGE SCALE GENOMIC DNA]</scope>
    <source>
        <strain evidence="3 4">MC042</strain>
    </source>
</reference>
<keyword evidence="1" id="KW-0802">TPR repeat</keyword>
<accession>A0A7X1U6G8</accession>